<name>A0A3G9IT93_9BACL</name>
<dbReference type="EMBL" id="AP019308">
    <property type="protein sequence ID" value="BBH21606.1"/>
    <property type="molecule type" value="Genomic_DNA"/>
</dbReference>
<evidence type="ECO:0000313" key="2">
    <source>
        <dbReference type="Proteomes" id="UP000275368"/>
    </source>
</evidence>
<gene>
    <name evidence="1" type="ORF">Back11_29510</name>
</gene>
<keyword evidence="2" id="KW-1185">Reference proteome</keyword>
<evidence type="ECO:0000313" key="1">
    <source>
        <dbReference type="EMBL" id="BBH21606.1"/>
    </source>
</evidence>
<proteinExistence type="predicted"/>
<reference evidence="1 2" key="1">
    <citation type="submission" date="2018-11" db="EMBL/GenBank/DDBJ databases">
        <title>Complete genome sequence of Paenibacillus baekrokdamisoli strain KCTC 33723.</title>
        <authorList>
            <person name="Kang S.W."/>
            <person name="Lee K.C."/>
            <person name="Kim K.K."/>
            <person name="Kim J.S."/>
            <person name="Kim D.S."/>
            <person name="Ko S.H."/>
            <person name="Yang S.H."/>
            <person name="Lee J.S."/>
        </authorList>
    </citation>
    <scope>NUCLEOTIDE SEQUENCE [LARGE SCALE GENOMIC DNA]</scope>
    <source>
        <strain evidence="1 2">KCTC 33723</strain>
    </source>
</reference>
<dbReference type="AlphaFoldDB" id="A0A3G9IT93"/>
<sequence>MSTYRVNTVDIIILEEIVPFSVSRLRVVSIVRPFMAPEASGILRVQTLEEQLGVGDCNEW</sequence>
<protein>
    <submittedName>
        <fullName evidence="1">Uncharacterized protein</fullName>
    </submittedName>
</protein>
<dbReference type="KEGG" id="pbk:Back11_29510"/>
<accession>A0A3G9IT93</accession>
<dbReference type="Proteomes" id="UP000275368">
    <property type="component" value="Chromosome"/>
</dbReference>
<organism evidence="1 2">
    <name type="scientific">Paenibacillus baekrokdamisoli</name>
    <dbReference type="NCBI Taxonomy" id="1712516"/>
    <lineage>
        <taxon>Bacteria</taxon>
        <taxon>Bacillati</taxon>
        <taxon>Bacillota</taxon>
        <taxon>Bacilli</taxon>
        <taxon>Bacillales</taxon>
        <taxon>Paenibacillaceae</taxon>
        <taxon>Paenibacillus</taxon>
    </lineage>
</organism>